<proteinExistence type="predicted"/>
<reference evidence="7 8" key="1">
    <citation type="submission" date="2023-07" db="EMBL/GenBank/DDBJ databases">
        <title>Genomic Encyclopedia of Type Strains, Phase IV (KMG-IV): sequencing the most valuable type-strain genomes for metagenomic binning, comparative biology and taxonomic classification.</title>
        <authorList>
            <person name="Goeker M."/>
        </authorList>
    </citation>
    <scope>NUCLEOTIDE SEQUENCE [LARGE SCALE GENOMIC DNA]</scope>
    <source>
        <strain evidence="7 8">DSM 100301</strain>
    </source>
</reference>
<dbReference type="SUPFAM" id="SSF48173">
    <property type="entry name" value="Cryptochrome/photolyase FAD-binding domain"/>
    <property type="match status" value="1"/>
</dbReference>
<evidence type="ECO:0000259" key="6">
    <source>
        <dbReference type="PROSITE" id="PS51645"/>
    </source>
</evidence>
<dbReference type="InterPro" id="IPR005101">
    <property type="entry name" value="Cryptochr/Photolyase_FAD-bd"/>
</dbReference>
<protein>
    <submittedName>
        <fullName evidence="7">Deoxyribodipyrimidine photo-lyase</fullName>
        <ecNumber evidence="7">4.1.99.3</ecNumber>
    </submittedName>
</protein>
<dbReference type="Pfam" id="PF00875">
    <property type="entry name" value="DNA_photolyase"/>
    <property type="match status" value="1"/>
</dbReference>
<comment type="cofactor">
    <cofactor evidence="1">
        <name>(6R)-5,10-methylene-5,6,7,8-tetrahydrofolate</name>
        <dbReference type="ChEBI" id="CHEBI:15636"/>
    </cofactor>
</comment>
<accession>A0ABU0IKR1</accession>
<gene>
    <name evidence="7" type="ORF">QO005_004194</name>
</gene>
<keyword evidence="7" id="KW-0456">Lyase</keyword>
<dbReference type="EMBL" id="JAUSWH010000018">
    <property type="protein sequence ID" value="MDQ0457836.1"/>
    <property type="molecule type" value="Genomic_DNA"/>
</dbReference>
<feature type="compositionally biased region" description="Polar residues" evidence="5">
    <location>
        <begin position="500"/>
        <end position="509"/>
    </location>
</feature>
<keyword evidence="4" id="KW-0274">FAD</keyword>
<feature type="region of interest" description="Disordered" evidence="5">
    <location>
        <begin position="472"/>
        <end position="509"/>
    </location>
</feature>
<dbReference type="Proteomes" id="UP001235269">
    <property type="component" value="Unassembled WGS sequence"/>
</dbReference>
<dbReference type="PROSITE" id="PS51645">
    <property type="entry name" value="PHR_CRY_ALPHA_BETA"/>
    <property type="match status" value="1"/>
</dbReference>
<dbReference type="InterPro" id="IPR014729">
    <property type="entry name" value="Rossmann-like_a/b/a_fold"/>
</dbReference>
<evidence type="ECO:0000256" key="1">
    <source>
        <dbReference type="ARBA" id="ARBA00001932"/>
    </source>
</evidence>
<evidence type="ECO:0000256" key="3">
    <source>
        <dbReference type="ARBA" id="ARBA00022630"/>
    </source>
</evidence>
<evidence type="ECO:0000256" key="2">
    <source>
        <dbReference type="ARBA" id="ARBA00001974"/>
    </source>
</evidence>
<evidence type="ECO:0000256" key="5">
    <source>
        <dbReference type="SAM" id="MobiDB-lite"/>
    </source>
</evidence>
<organism evidence="7 8">
    <name type="scientific">Rhizobium paknamense</name>
    <dbReference type="NCBI Taxonomy" id="1206817"/>
    <lineage>
        <taxon>Bacteria</taxon>
        <taxon>Pseudomonadati</taxon>
        <taxon>Pseudomonadota</taxon>
        <taxon>Alphaproteobacteria</taxon>
        <taxon>Hyphomicrobiales</taxon>
        <taxon>Rhizobiaceae</taxon>
        <taxon>Rhizobium/Agrobacterium group</taxon>
        <taxon>Rhizobium</taxon>
    </lineage>
</organism>
<dbReference type="InterPro" id="IPR002081">
    <property type="entry name" value="Cryptochrome/DNA_photolyase_1"/>
</dbReference>
<dbReference type="SUPFAM" id="SSF52425">
    <property type="entry name" value="Cryptochrome/photolyase, N-terminal domain"/>
    <property type="match status" value="1"/>
</dbReference>
<dbReference type="EC" id="4.1.99.3" evidence="7"/>
<dbReference type="PANTHER" id="PTHR11455">
    <property type="entry name" value="CRYPTOCHROME"/>
    <property type="match status" value="1"/>
</dbReference>
<comment type="cofactor">
    <cofactor evidence="2">
        <name>FAD</name>
        <dbReference type="ChEBI" id="CHEBI:57692"/>
    </cofactor>
</comment>
<dbReference type="Gene3D" id="1.25.40.80">
    <property type="match status" value="1"/>
</dbReference>
<sequence>MSRIPNLHLVWFKRDLRIHDHRPLREAAAQGPVLPIFMVEPGYWRGQDVSARHYAFLRESLLDLQRALAALGQPLVIRTGEAVSLLAAIHRRFGLAGLWSHQETGNDWTYRRDLAVAGWCRENGVIWTEFPQDGVIRRLASRQGWAGRMDGFLRDPRIAPPAALSPLTGIEPGAAPDADTLELRPDTCPERQRGGRQAGLQCLSSFLLHRGEGYRKGMSSPNSSFAACSRLSPHLALGTLSVREVMASVDERGDQLDAGSLGWKGALSSFRSRLYWRSHFMQKLEDQPNIEFRNLHPAYDGLRGSDCARLAAWQKGETGLPFVDACMRALHATGWMNFRMRAMLMAVASYHLWLDWRAPGLHLARMFTDYEPGIHWSQVQMQSGVTGINTIRMYNPVKQGLEHDAKGRFIRRWLPELASVPDAFLHEPWTWEKASTLLDRHYPLPIVDHVQAAREARQKVWAIRGNDSFRKTADGIQKKHGSRGSGLKASSERKKPKASGSKNQLSFDF</sequence>
<dbReference type="Pfam" id="PF03441">
    <property type="entry name" value="FAD_binding_7"/>
    <property type="match status" value="1"/>
</dbReference>
<dbReference type="GO" id="GO:0003904">
    <property type="term" value="F:deoxyribodipyrimidine photo-lyase activity"/>
    <property type="evidence" value="ECO:0007669"/>
    <property type="project" value="UniProtKB-EC"/>
</dbReference>
<keyword evidence="8" id="KW-1185">Reference proteome</keyword>
<dbReference type="PANTHER" id="PTHR11455:SF9">
    <property type="entry name" value="CRYPTOCHROME CIRCADIAN CLOCK 5 ISOFORM X1"/>
    <property type="match status" value="1"/>
</dbReference>
<evidence type="ECO:0000256" key="4">
    <source>
        <dbReference type="ARBA" id="ARBA00022827"/>
    </source>
</evidence>
<dbReference type="Gene3D" id="3.40.50.620">
    <property type="entry name" value="HUPs"/>
    <property type="match status" value="1"/>
</dbReference>
<comment type="caution">
    <text evidence="7">The sequence shown here is derived from an EMBL/GenBank/DDBJ whole genome shotgun (WGS) entry which is preliminary data.</text>
</comment>
<name>A0ABU0IKR1_9HYPH</name>
<dbReference type="InterPro" id="IPR036134">
    <property type="entry name" value="Crypto/Photolyase_FAD-like_sf"/>
</dbReference>
<dbReference type="InterPro" id="IPR036155">
    <property type="entry name" value="Crypto/Photolyase_N_sf"/>
</dbReference>
<evidence type="ECO:0000313" key="8">
    <source>
        <dbReference type="Proteomes" id="UP001235269"/>
    </source>
</evidence>
<evidence type="ECO:0000313" key="7">
    <source>
        <dbReference type="EMBL" id="MDQ0457836.1"/>
    </source>
</evidence>
<dbReference type="RefSeq" id="WP_307159937.1">
    <property type="nucleotide sequence ID" value="NZ_JAUSWH010000018.1"/>
</dbReference>
<keyword evidence="3" id="KW-0285">Flavoprotein</keyword>
<dbReference type="Gene3D" id="1.10.579.10">
    <property type="entry name" value="DNA Cyclobutane Dipyrimidine Photolyase, subunit A, domain 3"/>
    <property type="match status" value="1"/>
</dbReference>
<feature type="domain" description="Photolyase/cryptochrome alpha/beta" evidence="6">
    <location>
        <begin position="6"/>
        <end position="135"/>
    </location>
</feature>
<dbReference type="InterPro" id="IPR006050">
    <property type="entry name" value="DNA_photolyase_N"/>
</dbReference>